<dbReference type="EMBL" id="BAABWN010000003">
    <property type="protein sequence ID" value="GAA6167216.1"/>
    <property type="molecule type" value="Genomic_DNA"/>
</dbReference>
<evidence type="ECO:0000256" key="5">
    <source>
        <dbReference type="ARBA" id="ARBA00022448"/>
    </source>
</evidence>
<feature type="transmembrane region" description="Helical" evidence="10">
    <location>
        <begin position="29"/>
        <end position="48"/>
    </location>
</feature>
<comment type="caution">
    <text evidence="11">The sequence shown here is derived from an EMBL/GenBank/DDBJ whole genome shotgun (WGS) entry which is preliminary data.</text>
</comment>
<protein>
    <recommendedName>
        <fullName evidence="4">Nicotinamide riboside transporter PnuC</fullName>
    </recommendedName>
</protein>
<evidence type="ECO:0000256" key="4">
    <source>
        <dbReference type="ARBA" id="ARBA00017522"/>
    </source>
</evidence>
<evidence type="ECO:0000313" key="11">
    <source>
        <dbReference type="EMBL" id="GAA6167216.1"/>
    </source>
</evidence>
<sequence length="202" mass="23225">MLESLFTWENLAVLLAVSYLLLILFEKRIGWICAFISTSIYIVLFWEVYLFMDAALNVYYLAMAVYGWLQWSKQKDSGEALKIHSWPWQKHALAISGIIAVSAISGFLLNNNTEAAWPYVDSFTTWASVFTTILVARKVLENWLYWIVIDGISVFVYLERGLTSTAFLFAAYVVIVIVGWFKWRALIEAEKKEPENQIASQV</sequence>
<accession>A0ABQ0A6G3</accession>
<evidence type="ECO:0000256" key="1">
    <source>
        <dbReference type="ARBA" id="ARBA00002672"/>
    </source>
</evidence>
<organism evidence="11 12">
    <name type="scientific">Sessilibacter corallicola</name>
    <dbReference type="NCBI Taxonomy" id="2904075"/>
    <lineage>
        <taxon>Bacteria</taxon>
        <taxon>Pseudomonadati</taxon>
        <taxon>Pseudomonadota</taxon>
        <taxon>Gammaproteobacteria</taxon>
        <taxon>Cellvibrionales</taxon>
        <taxon>Cellvibrionaceae</taxon>
        <taxon>Sessilibacter</taxon>
    </lineage>
</organism>
<keyword evidence="6" id="KW-1003">Cell membrane</keyword>
<dbReference type="PANTHER" id="PTHR36122">
    <property type="entry name" value="NICOTINAMIDE RIBOSIDE TRANSPORTER PNUC"/>
    <property type="match status" value="1"/>
</dbReference>
<comment type="function">
    <text evidence="1">Required for nicotinamide riboside transport across the inner membrane.</text>
</comment>
<feature type="transmembrane region" description="Helical" evidence="10">
    <location>
        <begin position="6"/>
        <end position="24"/>
    </location>
</feature>
<evidence type="ECO:0000256" key="9">
    <source>
        <dbReference type="ARBA" id="ARBA00023136"/>
    </source>
</evidence>
<evidence type="ECO:0000313" key="12">
    <source>
        <dbReference type="Proteomes" id="UP001465153"/>
    </source>
</evidence>
<keyword evidence="9 10" id="KW-0472">Membrane</keyword>
<keyword evidence="8 10" id="KW-1133">Transmembrane helix</keyword>
<dbReference type="Pfam" id="PF04973">
    <property type="entry name" value="NMN_transporter"/>
    <property type="match status" value="1"/>
</dbReference>
<keyword evidence="12" id="KW-1185">Reference proteome</keyword>
<proteinExistence type="inferred from homology"/>
<feature type="transmembrane region" description="Helical" evidence="10">
    <location>
        <begin position="143"/>
        <end position="158"/>
    </location>
</feature>
<keyword evidence="7 10" id="KW-0812">Transmembrane</keyword>
<evidence type="ECO:0000256" key="6">
    <source>
        <dbReference type="ARBA" id="ARBA00022475"/>
    </source>
</evidence>
<keyword evidence="5" id="KW-0813">Transport</keyword>
<evidence type="ECO:0000256" key="8">
    <source>
        <dbReference type="ARBA" id="ARBA00022989"/>
    </source>
</evidence>
<evidence type="ECO:0000256" key="10">
    <source>
        <dbReference type="SAM" id="Phobius"/>
    </source>
</evidence>
<dbReference type="PANTHER" id="PTHR36122:SF2">
    <property type="entry name" value="NICOTINAMIDE RIBOSIDE TRANSPORTER PNUC"/>
    <property type="match status" value="1"/>
</dbReference>
<dbReference type="NCBIfam" id="TIGR01528">
    <property type="entry name" value="NMN_trans_PnuC"/>
    <property type="match status" value="1"/>
</dbReference>
<reference evidence="11 12" key="1">
    <citation type="submission" date="2024-04" db="EMBL/GenBank/DDBJ databases">
        <title>Draft genome sequence of Sessilibacter corallicola NBRC 116591.</title>
        <authorList>
            <person name="Miyakawa T."/>
            <person name="Kusuya Y."/>
            <person name="Miura T."/>
        </authorList>
    </citation>
    <scope>NUCLEOTIDE SEQUENCE [LARGE SCALE GENOMIC DNA]</scope>
    <source>
        <strain evidence="11 12">KU-00831-HH</strain>
    </source>
</reference>
<feature type="transmembrane region" description="Helical" evidence="10">
    <location>
        <begin position="164"/>
        <end position="183"/>
    </location>
</feature>
<name>A0ABQ0A6G3_9GAMM</name>
<feature type="transmembrane region" description="Helical" evidence="10">
    <location>
        <begin position="92"/>
        <end position="110"/>
    </location>
</feature>
<dbReference type="Proteomes" id="UP001465153">
    <property type="component" value="Unassembled WGS sequence"/>
</dbReference>
<comment type="similarity">
    <text evidence="3">Belongs to the nicotinamide ribonucleoside (NR) uptake permease (TC 4.B.1) family.</text>
</comment>
<gene>
    <name evidence="11" type="primary">pnuC</name>
    <name evidence="11" type="ORF">NBRC116591_10260</name>
</gene>
<evidence type="ECO:0000256" key="3">
    <source>
        <dbReference type="ARBA" id="ARBA00006669"/>
    </source>
</evidence>
<dbReference type="RefSeq" id="WP_353301925.1">
    <property type="nucleotide sequence ID" value="NZ_BAABWN010000003.1"/>
</dbReference>
<dbReference type="InterPro" id="IPR006419">
    <property type="entry name" value="NMN_transpt_PnuC"/>
</dbReference>
<evidence type="ECO:0000256" key="2">
    <source>
        <dbReference type="ARBA" id="ARBA00004651"/>
    </source>
</evidence>
<evidence type="ECO:0000256" key="7">
    <source>
        <dbReference type="ARBA" id="ARBA00022692"/>
    </source>
</evidence>
<comment type="subcellular location">
    <subcellularLocation>
        <location evidence="2">Cell membrane</location>
        <topology evidence="2">Multi-pass membrane protein</topology>
    </subcellularLocation>
</comment>